<dbReference type="EMBL" id="CM000843">
    <property type="protein sequence ID" value="KRH32070.1"/>
    <property type="molecule type" value="Genomic_DNA"/>
</dbReference>
<reference evidence="1 2" key="1">
    <citation type="journal article" date="2010" name="Nature">
        <title>Genome sequence of the palaeopolyploid soybean.</title>
        <authorList>
            <person name="Schmutz J."/>
            <person name="Cannon S.B."/>
            <person name="Schlueter J."/>
            <person name="Ma J."/>
            <person name="Mitros T."/>
            <person name="Nelson W."/>
            <person name="Hyten D.L."/>
            <person name="Song Q."/>
            <person name="Thelen J.J."/>
            <person name="Cheng J."/>
            <person name="Xu D."/>
            <person name="Hellsten U."/>
            <person name="May G.D."/>
            <person name="Yu Y."/>
            <person name="Sakurai T."/>
            <person name="Umezawa T."/>
            <person name="Bhattacharyya M.K."/>
            <person name="Sandhu D."/>
            <person name="Valliyodan B."/>
            <person name="Lindquist E."/>
            <person name="Peto M."/>
            <person name="Grant D."/>
            <person name="Shu S."/>
            <person name="Goodstein D."/>
            <person name="Barry K."/>
            <person name="Futrell-Griggs M."/>
            <person name="Abernathy B."/>
            <person name="Du J."/>
            <person name="Tian Z."/>
            <person name="Zhu L."/>
            <person name="Gill N."/>
            <person name="Joshi T."/>
            <person name="Libault M."/>
            <person name="Sethuraman A."/>
            <person name="Zhang X.-C."/>
            <person name="Shinozaki K."/>
            <person name="Nguyen H.T."/>
            <person name="Wing R.A."/>
            <person name="Cregan P."/>
            <person name="Specht J."/>
            <person name="Grimwood J."/>
            <person name="Rokhsar D."/>
            <person name="Stacey G."/>
            <person name="Shoemaker R.C."/>
            <person name="Jackson S.A."/>
        </authorList>
    </citation>
    <scope>NUCLEOTIDE SEQUENCE [LARGE SCALE GENOMIC DNA]</scope>
    <source>
        <strain evidence="2">cv. Williams 82</strain>
        <tissue evidence="1">Callus</tissue>
    </source>
</reference>
<accession>A0A0R0HNN6</accession>
<dbReference type="Proteomes" id="UP000008827">
    <property type="component" value="Chromosome 10"/>
</dbReference>
<dbReference type="InParanoid" id="A0A0R0HNN6"/>
<protein>
    <submittedName>
        <fullName evidence="1 2">Uncharacterized protein</fullName>
    </submittedName>
</protein>
<gene>
    <name evidence="1" type="ORF">GLYMA_10G030200</name>
</gene>
<dbReference type="STRING" id="3847.A0A0R0HNN6"/>
<evidence type="ECO:0000313" key="1">
    <source>
        <dbReference type="EMBL" id="KRH32070.1"/>
    </source>
</evidence>
<keyword evidence="3" id="KW-1185">Reference proteome</keyword>
<proteinExistence type="predicted"/>
<dbReference type="EnsemblPlants" id="KRH32070">
    <property type="protein sequence ID" value="KRH32070"/>
    <property type="gene ID" value="GLYMA_10G030200"/>
</dbReference>
<evidence type="ECO:0000313" key="3">
    <source>
        <dbReference type="Proteomes" id="UP000008827"/>
    </source>
</evidence>
<dbReference type="SMR" id="A0A0R0HNN6"/>
<dbReference type="OrthoDB" id="1846880at2759"/>
<organism evidence="1">
    <name type="scientific">Glycine max</name>
    <name type="common">Soybean</name>
    <name type="synonym">Glycine hispida</name>
    <dbReference type="NCBI Taxonomy" id="3847"/>
    <lineage>
        <taxon>Eukaryota</taxon>
        <taxon>Viridiplantae</taxon>
        <taxon>Streptophyta</taxon>
        <taxon>Embryophyta</taxon>
        <taxon>Tracheophyta</taxon>
        <taxon>Spermatophyta</taxon>
        <taxon>Magnoliopsida</taxon>
        <taxon>eudicotyledons</taxon>
        <taxon>Gunneridae</taxon>
        <taxon>Pentapetalae</taxon>
        <taxon>rosids</taxon>
        <taxon>fabids</taxon>
        <taxon>Fabales</taxon>
        <taxon>Fabaceae</taxon>
        <taxon>Papilionoideae</taxon>
        <taxon>50 kb inversion clade</taxon>
        <taxon>NPAAA clade</taxon>
        <taxon>indigoferoid/millettioid clade</taxon>
        <taxon>Phaseoleae</taxon>
        <taxon>Glycine</taxon>
        <taxon>Glycine subgen. Soja</taxon>
    </lineage>
</organism>
<sequence length="88" mass="9438">MSTSILAPLPLNPISVNTLNQGTLKPAFQSSTLLSAHPLATPSRLEHAHSLLLDLCAAEKALSQGQQLHARLLKSHLSVFLATKLVHK</sequence>
<dbReference type="Gramene" id="KRH32070">
    <property type="protein sequence ID" value="KRH32070"/>
    <property type="gene ID" value="GLYMA_10G030200"/>
</dbReference>
<reference evidence="1" key="3">
    <citation type="submission" date="2018-07" db="EMBL/GenBank/DDBJ databases">
        <title>WGS assembly of Glycine max.</title>
        <authorList>
            <person name="Schmutz J."/>
            <person name="Cannon S."/>
            <person name="Schlueter J."/>
            <person name="Ma J."/>
            <person name="Mitros T."/>
            <person name="Nelson W."/>
            <person name="Hyten D."/>
            <person name="Song Q."/>
            <person name="Thelen J."/>
            <person name="Cheng J."/>
            <person name="Xu D."/>
            <person name="Hellsten U."/>
            <person name="May G."/>
            <person name="Yu Y."/>
            <person name="Sakurai T."/>
            <person name="Umezawa T."/>
            <person name="Bhattacharyya M."/>
            <person name="Sandhu D."/>
            <person name="Valliyodan B."/>
            <person name="Lindquist E."/>
            <person name="Peto M."/>
            <person name="Grant D."/>
            <person name="Shu S."/>
            <person name="Goodstein D."/>
            <person name="Barry K."/>
            <person name="Futrell-Griggs M."/>
            <person name="Abernathy B."/>
            <person name="Du J."/>
            <person name="Tian Z."/>
            <person name="Zhu L."/>
            <person name="Gill N."/>
            <person name="Joshi T."/>
            <person name="Libault M."/>
            <person name="Sethuraman A."/>
            <person name="Zhang X."/>
            <person name="Shinozaki K."/>
            <person name="Nguyen H."/>
            <person name="Wing R."/>
            <person name="Cregan P."/>
            <person name="Specht J."/>
            <person name="Grimwood J."/>
            <person name="Rokhsar D."/>
            <person name="Stacey G."/>
            <person name="Shoemaker R."/>
            <person name="Jackson S."/>
        </authorList>
    </citation>
    <scope>NUCLEOTIDE SEQUENCE</scope>
    <source>
        <tissue evidence="1">Callus</tissue>
    </source>
</reference>
<dbReference type="AlphaFoldDB" id="A0A0R0HNN6"/>
<reference evidence="2" key="2">
    <citation type="submission" date="2018-02" db="UniProtKB">
        <authorList>
            <consortium name="EnsemblPlants"/>
        </authorList>
    </citation>
    <scope>IDENTIFICATION</scope>
    <source>
        <strain evidence="2">Williams 82</strain>
    </source>
</reference>
<evidence type="ECO:0000313" key="2">
    <source>
        <dbReference type="EnsemblPlants" id="KRH32070"/>
    </source>
</evidence>
<name>A0A0R0HNN6_SOYBN</name>